<sequence>MKLASALGALLGAAVALAGVNAAPVQDTDVGERGLVDSILDPILFVAPYLSGYRTPYSWGNGNCAINAPGDMYIRDFFVANSYDFSLCAKQCDATTYDDAVSSTWPGFSDLFDSCNYFTAYHLYRNGKFQGTQCGLYKKNFRSREPSLPQNCGNGRVTLDNVYSYTLNGYTVTTDNTYSTDTFRSDVSPKAAKAVRQRLGISKK</sequence>
<protein>
    <recommendedName>
        <fullName evidence="4">WSC domain-containing protein</fullName>
    </recommendedName>
</protein>
<dbReference type="InParanoid" id="A0A317XR75"/>
<reference evidence="2 3" key="1">
    <citation type="journal article" date="2018" name="Mol. Biol. Evol.">
        <title>Broad Genomic Sampling Reveals a Smut Pathogenic Ancestry of the Fungal Clade Ustilaginomycotina.</title>
        <authorList>
            <person name="Kijpornyongpan T."/>
            <person name="Mondo S.J."/>
            <person name="Barry K."/>
            <person name="Sandor L."/>
            <person name="Lee J."/>
            <person name="Lipzen A."/>
            <person name="Pangilinan J."/>
            <person name="LaButti K."/>
            <person name="Hainaut M."/>
            <person name="Henrissat B."/>
            <person name="Grigoriev I.V."/>
            <person name="Spatafora J.W."/>
            <person name="Aime M.C."/>
        </authorList>
    </citation>
    <scope>NUCLEOTIDE SEQUENCE [LARGE SCALE GENOMIC DNA]</scope>
    <source>
        <strain evidence="2 3">MCA 3645</strain>
    </source>
</reference>
<evidence type="ECO:0000256" key="1">
    <source>
        <dbReference type="SAM" id="SignalP"/>
    </source>
</evidence>
<dbReference type="EMBL" id="KZ819192">
    <property type="protein sequence ID" value="PWZ00816.1"/>
    <property type="molecule type" value="Genomic_DNA"/>
</dbReference>
<keyword evidence="3" id="KW-1185">Reference proteome</keyword>
<feature type="signal peptide" evidence="1">
    <location>
        <begin position="1"/>
        <end position="22"/>
    </location>
</feature>
<feature type="chain" id="PRO_5016386930" description="WSC domain-containing protein" evidence="1">
    <location>
        <begin position="23"/>
        <end position="204"/>
    </location>
</feature>
<name>A0A317XR75_9BASI</name>
<dbReference type="PANTHER" id="PTHR36578:SF1">
    <property type="entry name" value="APPLE DOMAIN-CONTAINING PROTEIN"/>
    <property type="match status" value="1"/>
</dbReference>
<evidence type="ECO:0000313" key="2">
    <source>
        <dbReference type="EMBL" id="PWZ00816.1"/>
    </source>
</evidence>
<keyword evidence="1" id="KW-0732">Signal</keyword>
<dbReference type="PANTHER" id="PTHR36578">
    <property type="entry name" value="CHROMOSOME 15, WHOLE GENOME SHOTGUN SEQUENCE"/>
    <property type="match status" value="1"/>
</dbReference>
<proteinExistence type="predicted"/>
<organism evidence="2 3">
    <name type="scientific">Testicularia cyperi</name>
    <dbReference type="NCBI Taxonomy" id="1882483"/>
    <lineage>
        <taxon>Eukaryota</taxon>
        <taxon>Fungi</taxon>
        <taxon>Dikarya</taxon>
        <taxon>Basidiomycota</taxon>
        <taxon>Ustilaginomycotina</taxon>
        <taxon>Ustilaginomycetes</taxon>
        <taxon>Ustilaginales</taxon>
        <taxon>Anthracoideaceae</taxon>
        <taxon>Testicularia</taxon>
    </lineage>
</organism>
<dbReference type="AlphaFoldDB" id="A0A317XR75"/>
<evidence type="ECO:0000313" key="3">
    <source>
        <dbReference type="Proteomes" id="UP000246740"/>
    </source>
</evidence>
<accession>A0A317XR75</accession>
<evidence type="ECO:0008006" key="4">
    <source>
        <dbReference type="Google" id="ProtNLM"/>
    </source>
</evidence>
<gene>
    <name evidence="2" type="ORF">BCV70DRAFT_101476</name>
</gene>
<dbReference type="Proteomes" id="UP000246740">
    <property type="component" value="Unassembled WGS sequence"/>
</dbReference>